<dbReference type="EC" id="3.2.2.n1" evidence="1"/>
<dbReference type="Gene3D" id="3.40.50.450">
    <property type="match status" value="1"/>
</dbReference>
<dbReference type="EMBL" id="MGJD01000018">
    <property type="protein sequence ID" value="OGN00628.1"/>
    <property type="molecule type" value="Genomic_DNA"/>
</dbReference>
<dbReference type="GO" id="GO:0016787">
    <property type="term" value="F:hydrolase activity"/>
    <property type="evidence" value="ECO:0007669"/>
    <property type="project" value="UniProtKB-KW"/>
</dbReference>
<dbReference type="SUPFAM" id="SSF102405">
    <property type="entry name" value="MCP/YpsA-like"/>
    <property type="match status" value="1"/>
</dbReference>
<reference evidence="2 3" key="1">
    <citation type="journal article" date="2016" name="Nat. Commun.">
        <title>Thousands of microbial genomes shed light on interconnected biogeochemical processes in an aquifer system.</title>
        <authorList>
            <person name="Anantharaman K."/>
            <person name="Brown C.T."/>
            <person name="Hug L.A."/>
            <person name="Sharon I."/>
            <person name="Castelle C.J."/>
            <person name="Probst A.J."/>
            <person name="Thomas B.C."/>
            <person name="Singh A."/>
            <person name="Wilkins M.J."/>
            <person name="Karaoz U."/>
            <person name="Brodie E.L."/>
            <person name="Williams K.H."/>
            <person name="Hubbard S.S."/>
            <person name="Banfield J.F."/>
        </authorList>
    </citation>
    <scope>NUCLEOTIDE SEQUENCE [LARGE SCALE GENOMIC DNA]</scope>
</reference>
<dbReference type="Proteomes" id="UP000177117">
    <property type="component" value="Unassembled WGS sequence"/>
</dbReference>
<dbReference type="GO" id="GO:0009691">
    <property type="term" value="P:cytokinin biosynthetic process"/>
    <property type="evidence" value="ECO:0007669"/>
    <property type="project" value="UniProtKB-UniRule"/>
</dbReference>
<gene>
    <name evidence="2" type="ORF">A2650_01750</name>
</gene>
<dbReference type="NCBIfam" id="TIGR00730">
    <property type="entry name" value="Rossman fold protein, TIGR00730 family"/>
    <property type="match status" value="1"/>
</dbReference>
<protein>
    <recommendedName>
        <fullName evidence="1">Cytokinin riboside 5'-monophosphate phosphoribohydrolase</fullName>
        <ecNumber evidence="1">3.2.2.n1</ecNumber>
    </recommendedName>
</protein>
<dbReference type="PANTHER" id="PTHR43393:SF3">
    <property type="entry name" value="LYSINE DECARBOXYLASE-LIKE PROTEIN"/>
    <property type="match status" value="1"/>
</dbReference>
<dbReference type="InterPro" id="IPR031100">
    <property type="entry name" value="LOG_fam"/>
</dbReference>
<keyword evidence="1" id="KW-0203">Cytokinin biosynthesis</keyword>
<evidence type="ECO:0000313" key="3">
    <source>
        <dbReference type="Proteomes" id="UP000177117"/>
    </source>
</evidence>
<evidence type="ECO:0000256" key="1">
    <source>
        <dbReference type="RuleBase" id="RU363015"/>
    </source>
</evidence>
<sequence length="243" mass="27676">MKSQLLDSQDDLIDRRQKGGFIDAGAINNWRIFRIMAEFVEGWQFLSHYNKKVTIFGSARSSPESKWYKEAVKLGKMLAEDGFDIVTGGGPGIMEAANRGASDASKNKKDSKKIIGESIGLDIQLPLEQRKNKYVQKGRGFYYFFVRKVMLSYHSRGYVFFPGGYGTLDEVFELLTLVQTNKLDRVPIILAGKDYWNPLLDWLKTTVFGQSRNISKEDLDIYSIVDTAEEIYSIIKKSVNKVK</sequence>
<dbReference type="Pfam" id="PF03641">
    <property type="entry name" value="Lysine_decarbox"/>
    <property type="match status" value="1"/>
</dbReference>
<dbReference type="AlphaFoldDB" id="A0A1F8EJ29"/>
<comment type="similarity">
    <text evidence="1">Belongs to the LOG family.</text>
</comment>
<proteinExistence type="inferred from homology"/>
<name>A0A1F8EJ29_9BACT</name>
<comment type="caution">
    <text evidence="2">The sequence shown here is derived from an EMBL/GenBank/DDBJ whole genome shotgun (WGS) entry which is preliminary data.</text>
</comment>
<dbReference type="InterPro" id="IPR052341">
    <property type="entry name" value="LOG_family_nucleotidases"/>
</dbReference>
<dbReference type="InterPro" id="IPR005269">
    <property type="entry name" value="LOG"/>
</dbReference>
<evidence type="ECO:0000313" key="2">
    <source>
        <dbReference type="EMBL" id="OGN00628.1"/>
    </source>
</evidence>
<dbReference type="PANTHER" id="PTHR43393">
    <property type="entry name" value="CYTOKININ RIBOSIDE 5'-MONOPHOSPHATE PHOSPHORIBOHYDROLASE"/>
    <property type="match status" value="1"/>
</dbReference>
<keyword evidence="1" id="KW-0378">Hydrolase</keyword>
<organism evidence="2 3">
    <name type="scientific">Candidatus Yanofskybacteria bacterium RIFCSPHIGHO2_01_FULL_41_53</name>
    <dbReference type="NCBI Taxonomy" id="1802663"/>
    <lineage>
        <taxon>Bacteria</taxon>
        <taxon>Candidatus Yanofskyibacteriota</taxon>
    </lineage>
</organism>
<accession>A0A1F8EJ29</accession>
<dbReference type="GO" id="GO:0005829">
    <property type="term" value="C:cytosol"/>
    <property type="evidence" value="ECO:0007669"/>
    <property type="project" value="TreeGrafter"/>
</dbReference>